<reference evidence="6 7" key="1">
    <citation type="submission" date="2022-07" db="EMBL/GenBank/DDBJ databases">
        <authorList>
            <person name="Xamxidin M."/>
            <person name="Wu M."/>
        </authorList>
    </citation>
    <scope>NUCLEOTIDE SEQUENCE [LARGE SCALE GENOMIC DNA]</scope>
    <source>
        <strain evidence="6 7">NBRC 111650</strain>
    </source>
</reference>
<dbReference type="PANTHER" id="PTHR43701">
    <property type="entry name" value="MEMBRANE TRANSPORTER PROTEIN MJ0441-RELATED"/>
    <property type="match status" value="1"/>
</dbReference>
<organism evidence="6 7">
    <name type="scientific">Limnobacter humi</name>
    <dbReference type="NCBI Taxonomy" id="1778671"/>
    <lineage>
        <taxon>Bacteria</taxon>
        <taxon>Pseudomonadati</taxon>
        <taxon>Pseudomonadota</taxon>
        <taxon>Betaproteobacteria</taxon>
        <taxon>Burkholderiales</taxon>
        <taxon>Burkholderiaceae</taxon>
        <taxon>Limnobacter</taxon>
    </lineage>
</organism>
<keyword evidence="3 5" id="KW-1133">Transmembrane helix</keyword>
<feature type="transmembrane region" description="Helical" evidence="5">
    <location>
        <begin position="7"/>
        <end position="28"/>
    </location>
</feature>
<sequence length="265" mass="27427">MPFHFDLVYVASGLAVGLLVGLTGVGGGSLMTPLLTVLFGVPATTAVGTDLAFAAITKGAGTVVHRLRNTVNWRVVALMASGSLPASITTIFVLHSLDIHAAGKGSPMDLFIRWSISICVMLTVCALLFKPRILKWIETNPKAQLKDSTRKVTTVVAFAIIGTLVTVSSIGAGAIGAMVLVMLYPTMKSAEIAGTDIAYAVPLTAVAAFGHYGLGTLDFSLLGALLLGSIPGITVGSYLSRAVPEKFLRGVLATTLTAVAAKLVM</sequence>
<keyword evidence="4 5" id="KW-0472">Membrane</keyword>
<evidence type="ECO:0000313" key="6">
    <source>
        <dbReference type="EMBL" id="MCQ8896915.1"/>
    </source>
</evidence>
<keyword evidence="5" id="KW-1003">Cell membrane</keyword>
<protein>
    <recommendedName>
        <fullName evidence="5">Probable membrane transporter protein</fullName>
    </recommendedName>
</protein>
<dbReference type="PANTHER" id="PTHR43701:SF2">
    <property type="entry name" value="MEMBRANE TRANSPORTER PROTEIN YJNA-RELATED"/>
    <property type="match status" value="1"/>
</dbReference>
<evidence type="ECO:0000256" key="2">
    <source>
        <dbReference type="ARBA" id="ARBA00022692"/>
    </source>
</evidence>
<name>A0ABT1WHE4_9BURK</name>
<evidence type="ECO:0000256" key="4">
    <source>
        <dbReference type="ARBA" id="ARBA00023136"/>
    </source>
</evidence>
<dbReference type="Pfam" id="PF01925">
    <property type="entry name" value="TauE"/>
    <property type="match status" value="1"/>
</dbReference>
<comment type="similarity">
    <text evidence="5">Belongs to the 4-toluene sulfonate uptake permease (TSUP) (TC 2.A.102) family.</text>
</comment>
<keyword evidence="2 5" id="KW-0812">Transmembrane</keyword>
<evidence type="ECO:0000256" key="5">
    <source>
        <dbReference type="RuleBase" id="RU363041"/>
    </source>
</evidence>
<dbReference type="EMBL" id="JANIGO010000003">
    <property type="protein sequence ID" value="MCQ8896915.1"/>
    <property type="molecule type" value="Genomic_DNA"/>
</dbReference>
<feature type="transmembrane region" description="Helical" evidence="5">
    <location>
        <begin position="197"/>
        <end position="214"/>
    </location>
</feature>
<keyword evidence="7" id="KW-1185">Reference proteome</keyword>
<proteinExistence type="inferred from homology"/>
<gene>
    <name evidence="6" type="ORF">NQT62_10780</name>
</gene>
<comment type="subcellular location">
    <subcellularLocation>
        <location evidence="5">Cell membrane</location>
        <topology evidence="5">Multi-pass membrane protein</topology>
    </subcellularLocation>
    <subcellularLocation>
        <location evidence="1">Membrane</location>
        <topology evidence="1">Multi-pass membrane protein</topology>
    </subcellularLocation>
</comment>
<feature type="transmembrane region" description="Helical" evidence="5">
    <location>
        <begin position="34"/>
        <end position="54"/>
    </location>
</feature>
<dbReference type="RefSeq" id="WP_256764705.1">
    <property type="nucleotide sequence ID" value="NZ_JANIGO010000003.1"/>
</dbReference>
<evidence type="ECO:0000313" key="7">
    <source>
        <dbReference type="Proteomes" id="UP001204142"/>
    </source>
</evidence>
<comment type="caution">
    <text evidence="6">The sequence shown here is derived from an EMBL/GenBank/DDBJ whole genome shotgun (WGS) entry which is preliminary data.</text>
</comment>
<evidence type="ECO:0000256" key="1">
    <source>
        <dbReference type="ARBA" id="ARBA00004141"/>
    </source>
</evidence>
<accession>A0ABT1WHE4</accession>
<feature type="transmembrane region" description="Helical" evidence="5">
    <location>
        <begin position="114"/>
        <end position="134"/>
    </location>
</feature>
<dbReference type="InterPro" id="IPR002781">
    <property type="entry name" value="TM_pro_TauE-like"/>
</dbReference>
<feature type="transmembrane region" description="Helical" evidence="5">
    <location>
        <begin position="75"/>
        <end position="94"/>
    </location>
</feature>
<dbReference type="Proteomes" id="UP001204142">
    <property type="component" value="Unassembled WGS sequence"/>
</dbReference>
<dbReference type="InterPro" id="IPR051598">
    <property type="entry name" value="TSUP/Inactive_protease-like"/>
</dbReference>
<feature type="transmembrane region" description="Helical" evidence="5">
    <location>
        <begin position="221"/>
        <end position="241"/>
    </location>
</feature>
<feature type="transmembrane region" description="Helical" evidence="5">
    <location>
        <begin position="155"/>
        <end position="185"/>
    </location>
</feature>
<evidence type="ECO:0000256" key="3">
    <source>
        <dbReference type="ARBA" id="ARBA00022989"/>
    </source>
</evidence>